<dbReference type="FunFam" id="3.10.129.10:FF:000022">
    <property type="entry name" value="Phenylacetic acid degradation protein"/>
    <property type="match status" value="1"/>
</dbReference>
<protein>
    <submittedName>
        <fullName evidence="4">Phenylacetic acid degradation protein PaaD</fullName>
    </submittedName>
</protein>
<dbReference type="SUPFAM" id="SSF54637">
    <property type="entry name" value="Thioesterase/thiol ester dehydrase-isomerase"/>
    <property type="match status" value="1"/>
</dbReference>
<reference evidence="5" key="1">
    <citation type="journal article" date="2013" name="BMC Microbiol.">
        <title>Taxonomy and evolution of bacteriochlorophyll a-containing members of the OM60/NOR5 clade of marine gammaproteobacteria: description of Luminiphilus syltensis gen. nov., sp. nov., reclassification of Haliea rubra as Pseudohaliea rubra gen. nov., comb. nov., and emendation of Chromatocurvus halotolerans.</title>
        <authorList>
            <person name="Spring S."/>
            <person name="Riedel T."/>
            <person name="Sproer C."/>
            <person name="Yan S."/>
            <person name="Harder J."/>
            <person name="Fuchs B.M."/>
        </authorList>
    </citation>
    <scope>NUCLEOTIDE SEQUENCE [LARGE SCALE GENOMIC DNA]</scope>
    <source>
        <strain evidence="5">NOR51-B</strain>
    </source>
</reference>
<dbReference type="AlphaFoldDB" id="B8KT83"/>
<gene>
    <name evidence="4" type="primary">paaD</name>
    <name evidence="4" type="ORF">NOR51B_2187</name>
</gene>
<evidence type="ECO:0000259" key="3">
    <source>
        <dbReference type="Pfam" id="PF03061"/>
    </source>
</evidence>
<dbReference type="InterPro" id="IPR011973">
    <property type="entry name" value="PaaD"/>
</dbReference>
<dbReference type="EMBL" id="DS999411">
    <property type="protein sequence ID" value="EED36238.1"/>
    <property type="molecule type" value="Genomic_DNA"/>
</dbReference>
<dbReference type="InterPro" id="IPR029069">
    <property type="entry name" value="HotDog_dom_sf"/>
</dbReference>
<dbReference type="HOGENOM" id="CLU_089876_11_0_6"/>
<dbReference type="OrthoDB" id="32575at2"/>
<evidence type="ECO:0000313" key="5">
    <source>
        <dbReference type="Proteomes" id="UP000004699"/>
    </source>
</evidence>
<name>B8KT83_9GAMM</name>
<dbReference type="InterPro" id="IPR003736">
    <property type="entry name" value="PAAI_dom"/>
</dbReference>
<dbReference type="NCBIfam" id="TIGR00369">
    <property type="entry name" value="unchar_dom_1"/>
    <property type="match status" value="1"/>
</dbReference>
<dbReference type="InterPro" id="IPR052723">
    <property type="entry name" value="Acyl-CoA_thioesterase_PaaI"/>
</dbReference>
<sequence length="150" mass="15679">MDTDSLARAAAAAMWADDRATAAMGMTLDHVTHGAATMSMSVRDDMVNGHNICHGGFIFALADSAFAFACNSHNRISVASGARIEFIRPAQLGDHLSAVATQIHQGRRTGVYDVSVTNSDGGVVAVFRGNSATIGGELVTLDEQGEQQDA</sequence>
<dbReference type="Pfam" id="PF03061">
    <property type="entry name" value="4HBT"/>
    <property type="match status" value="1"/>
</dbReference>
<dbReference type="PANTHER" id="PTHR42856:SF1">
    <property type="entry name" value="ACYL-COENZYME A THIOESTERASE PAAI"/>
    <property type="match status" value="1"/>
</dbReference>
<proteinExistence type="inferred from homology"/>
<comment type="similarity">
    <text evidence="1">Belongs to the thioesterase PaaI family.</text>
</comment>
<evidence type="ECO:0000256" key="1">
    <source>
        <dbReference type="ARBA" id="ARBA00008324"/>
    </source>
</evidence>
<accession>B8KT83</accession>
<dbReference type="Gene3D" id="3.10.129.10">
    <property type="entry name" value="Hotdog Thioesterase"/>
    <property type="match status" value="1"/>
</dbReference>
<evidence type="ECO:0000313" key="4">
    <source>
        <dbReference type="EMBL" id="EED36238.1"/>
    </source>
</evidence>
<dbReference type="Proteomes" id="UP000004699">
    <property type="component" value="Unassembled WGS sequence"/>
</dbReference>
<feature type="domain" description="Thioesterase" evidence="3">
    <location>
        <begin position="50"/>
        <end position="125"/>
    </location>
</feature>
<dbReference type="PANTHER" id="PTHR42856">
    <property type="entry name" value="ACYL-COENZYME A THIOESTERASE PAAI"/>
    <property type="match status" value="1"/>
</dbReference>
<keyword evidence="5" id="KW-1185">Reference proteome</keyword>
<dbReference type="eggNOG" id="COG2050">
    <property type="taxonomic scope" value="Bacteria"/>
</dbReference>
<dbReference type="NCBIfam" id="TIGR02286">
    <property type="entry name" value="PaaD"/>
    <property type="match status" value="1"/>
</dbReference>
<dbReference type="RefSeq" id="WP_009020982.1">
    <property type="nucleotide sequence ID" value="NZ_DS999411.1"/>
</dbReference>
<dbReference type="GO" id="GO:0016289">
    <property type="term" value="F:acyl-CoA hydrolase activity"/>
    <property type="evidence" value="ECO:0007669"/>
    <property type="project" value="UniProtKB-ARBA"/>
</dbReference>
<dbReference type="CDD" id="cd03443">
    <property type="entry name" value="PaaI_thioesterase"/>
    <property type="match status" value="1"/>
</dbReference>
<keyword evidence="2" id="KW-0378">Hydrolase</keyword>
<dbReference type="InterPro" id="IPR006683">
    <property type="entry name" value="Thioestr_dom"/>
</dbReference>
<dbReference type="STRING" id="565045.NOR51B_2187"/>
<organism evidence="4 5">
    <name type="scientific">Luminiphilus syltensis NOR5-1B</name>
    <dbReference type="NCBI Taxonomy" id="565045"/>
    <lineage>
        <taxon>Bacteria</taxon>
        <taxon>Pseudomonadati</taxon>
        <taxon>Pseudomonadota</taxon>
        <taxon>Gammaproteobacteria</taxon>
        <taxon>Cellvibrionales</taxon>
        <taxon>Halieaceae</taxon>
        <taxon>Luminiphilus</taxon>
    </lineage>
</organism>
<evidence type="ECO:0000256" key="2">
    <source>
        <dbReference type="ARBA" id="ARBA00022801"/>
    </source>
</evidence>